<name>A0A0M0JTD0_9EUKA</name>
<gene>
    <name evidence="1" type="ORF">Ctob_005726</name>
</gene>
<proteinExistence type="predicted"/>
<evidence type="ECO:0000313" key="2">
    <source>
        <dbReference type="Proteomes" id="UP000037460"/>
    </source>
</evidence>
<evidence type="ECO:0000313" key="1">
    <source>
        <dbReference type="EMBL" id="KOO29775.1"/>
    </source>
</evidence>
<keyword evidence="2" id="KW-1185">Reference proteome</keyword>
<protein>
    <submittedName>
        <fullName evidence="1">Uncharacterized protein</fullName>
    </submittedName>
</protein>
<comment type="caution">
    <text evidence="1">The sequence shown here is derived from an EMBL/GenBank/DDBJ whole genome shotgun (WGS) entry which is preliminary data.</text>
</comment>
<reference evidence="2" key="1">
    <citation type="journal article" date="2015" name="PLoS Genet.">
        <title>Genome Sequence and Transcriptome Analyses of Chrysochromulina tobin: Metabolic Tools for Enhanced Algal Fitness in the Prominent Order Prymnesiales (Haptophyceae).</title>
        <authorList>
            <person name="Hovde B.T."/>
            <person name="Deodato C.R."/>
            <person name="Hunsperger H.M."/>
            <person name="Ryken S.A."/>
            <person name="Yost W."/>
            <person name="Jha R.K."/>
            <person name="Patterson J."/>
            <person name="Monnat R.J. Jr."/>
            <person name="Barlow S.B."/>
            <person name="Starkenburg S.R."/>
            <person name="Cattolico R.A."/>
        </authorList>
    </citation>
    <scope>NUCLEOTIDE SEQUENCE</scope>
    <source>
        <strain evidence="2">CCMP291</strain>
    </source>
</reference>
<sequence>MECKLPFSDKFVGKIGDAMPMAASSSGADAALIQVDSQIGIVEAQLSRLYATRNSLANPGKAKVDGERFSNRCAFPPSANLSHWRGTDVKMPVPWCEASSQPPPSRSLDELALEWQERRKADPSQRPLGAIPVLPSLIVPCCAHSGTTFLWRCMEYAFHPKRVCGRLGATLQNPTYAERQSDWTADRCARRRYLLPGLTGNIEGHYGYRKEWFFYGGGSAAWNKGWQDYVGVELPLCYWEPEFMQALRERPLDDTLAHARRLCMGPSYSHDARACLHRACIPLDLHKVRLSPAYEHEYNKATMPRWQYQATKALPRVVPTSHSGAVVSDMTPNYLCAPKALRNLAGSVGAPAHWRLLLLMRPPLSMLTASYKMFVRWGWVRVYGETSPECL</sequence>
<dbReference type="EMBL" id="JWZX01002363">
    <property type="protein sequence ID" value="KOO29775.1"/>
    <property type="molecule type" value="Genomic_DNA"/>
</dbReference>
<dbReference type="Proteomes" id="UP000037460">
    <property type="component" value="Unassembled WGS sequence"/>
</dbReference>
<dbReference type="AlphaFoldDB" id="A0A0M0JTD0"/>
<accession>A0A0M0JTD0</accession>
<organism evidence="1 2">
    <name type="scientific">Chrysochromulina tobinii</name>
    <dbReference type="NCBI Taxonomy" id="1460289"/>
    <lineage>
        <taxon>Eukaryota</taxon>
        <taxon>Haptista</taxon>
        <taxon>Haptophyta</taxon>
        <taxon>Prymnesiophyceae</taxon>
        <taxon>Prymnesiales</taxon>
        <taxon>Chrysochromulinaceae</taxon>
        <taxon>Chrysochromulina</taxon>
    </lineage>
</organism>